<dbReference type="InterPro" id="IPR004360">
    <property type="entry name" value="Glyas_Fos-R_dOase_dom"/>
</dbReference>
<sequence length="148" mass="16560">MTRMVVPMIADVTPYRHFRGQAREALEFYRDVFGLDLKLMTYGESGFADQAGGNDWSNEWIMHGELYDAGRKVLFGADVPPERELAAGDDTVIAITGNADARAEIENQWEALSQGAEVHMPLETAPWGASFGQLRDRFGTLWMFNIEG</sequence>
<dbReference type="Gene3D" id="3.10.180.10">
    <property type="entry name" value="2,3-Dihydroxybiphenyl 1,2-Dioxygenase, domain 1"/>
    <property type="match status" value="1"/>
</dbReference>
<dbReference type="SUPFAM" id="SSF54593">
    <property type="entry name" value="Glyoxalase/Bleomycin resistance protein/Dihydroxybiphenyl dioxygenase"/>
    <property type="match status" value="1"/>
</dbReference>
<accession>A0AAU8PQ07</accession>
<protein>
    <submittedName>
        <fullName evidence="2">VOC family protein</fullName>
    </submittedName>
</protein>
<dbReference type="PANTHER" id="PTHR33990">
    <property type="entry name" value="PROTEIN YJDN-RELATED"/>
    <property type="match status" value="1"/>
</dbReference>
<evidence type="ECO:0000313" key="2">
    <source>
        <dbReference type="EMBL" id="AFK16455.1"/>
    </source>
</evidence>
<dbReference type="RefSeq" id="WP_014366851.1">
    <property type="nucleotide sequence ID" value="NC_017945.3"/>
</dbReference>
<dbReference type="InterPro" id="IPR028973">
    <property type="entry name" value="PhnB-like"/>
</dbReference>
<dbReference type="EMBL" id="CP003540">
    <property type="protein sequence ID" value="AFK16455.1"/>
    <property type="molecule type" value="Genomic_DNA"/>
</dbReference>
<dbReference type="PANTHER" id="PTHR33990:SF1">
    <property type="entry name" value="PROTEIN YJDN"/>
    <property type="match status" value="1"/>
</dbReference>
<dbReference type="Proteomes" id="UP000006465">
    <property type="component" value="Chromosome"/>
</dbReference>
<evidence type="ECO:0000313" key="3">
    <source>
        <dbReference type="Proteomes" id="UP000006465"/>
    </source>
</evidence>
<dbReference type="Pfam" id="PF00903">
    <property type="entry name" value="Glyoxalase"/>
    <property type="match status" value="1"/>
</dbReference>
<gene>
    <name evidence="2" type="ORF">CP258_04240</name>
</gene>
<dbReference type="KEGG" id="coe:CP258_04240"/>
<dbReference type="InterPro" id="IPR029068">
    <property type="entry name" value="Glyas_Bleomycin-R_OHBP_Dase"/>
</dbReference>
<evidence type="ECO:0000259" key="1">
    <source>
        <dbReference type="Pfam" id="PF00903"/>
    </source>
</evidence>
<dbReference type="CDD" id="cd06588">
    <property type="entry name" value="PhnB_like"/>
    <property type="match status" value="1"/>
</dbReference>
<organism evidence="2 3">
    <name type="scientific">Corynebacterium pseudotuberculosis 258</name>
    <dbReference type="NCBI Taxonomy" id="1168865"/>
    <lineage>
        <taxon>Bacteria</taxon>
        <taxon>Bacillati</taxon>
        <taxon>Actinomycetota</taxon>
        <taxon>Actinomycetes</taxon>
        <taxon>Mycobacteriales</taxon>
        <taxon>Corynebacteriaceae</taxon>
        <taxon>Corynebacterium</taxon>
    </lineage>
</organism>
<name>A0AAU8PQ07_CORPS</name>
<reference evidence="2 3" key="1">
    <citation type="journal article" date="2013" name="J. Biotechnol.">
        <title>Genome sequence of Corynebacterium pseudotuberculosis biovar equi strain 258 and prediction of antigenic targets to improve biotechnological vaccine production.</title>
        <authorList>
            <person name="Soares S.C."/>
            <person name="Trost E."/>
            <person name="Ramos R.T."/>
            <person name="Carneiro A.R."/>
            <person name="Santos A.R."/>
            <person name="Pinto A.C."/>
            <person name="Barbosa E."/>
            <person name="Aburjaile F."/>
            <person name="Ali A."/>
            <person name="Diniz C.A."/>
            <person name="Hassan S.S."/>
            <person name="Fiaux K."/>
            <person name="Guimaraes L.C."/>
            <person name="Bakhtiar S.M."/>
            <person name="Pereira U."/>
            <person name="Almeida S.S."/>
            <person name="Abreu V.A."/>
            <person name="Rocha F.S."/>
            <person name="Dorella F.A."/>
            <person name="Miyoshi A."/>
            <person name="Silva A."/>
            <person name="Azevedo V."/>
            <person name="Tauch A."/>
        </authorList>
    </citation>
    <scope>NUCLEOTIDE SEQUENCE [LARGE SCALE GENOMIC DNA]</scope>
    <source>
        <strain evidence="2 3">258</strain>
    </source>
</reference>
<feature type="domain" description="Glyoxalase/fosfomycin resistance/dioxygenase" evidence="1">
    <location>
        <begin position="18"/>
        <end position="144"/>
    </location>
</feature>
<dbReference type="AlphaFoldDB" id="A0AAU8PQ07"/>
<proteinExistence type="predicted"/>